<protein>
    <submittedName>
        <fullName evidence="1">DUF362 domain-containing protein</fullName>
    </submittedName>
</protein>
<dbReference type="EMBL" id="RKLT01000035">
    <property type="protein sequence ID" value="MBX0298019.1"/>
    <property type="molecule type" value="Genomic_DNA"/>
</dbReference>
<dbReference type="Proteomes" id="UP001430455">
    <property type="component" value="Unassembled WGS sequence"/>
</dbReference>
<dbReference type="AlphaFoldDB" id="A0AAW4PJY3"/>
<gene>
    <name evidence="1" type="ORF">EGH23_24440</name>
</gene>
<keyword evidence="2" id="KW-1185">Reference proteome</keyword>
<accession>A0AAW4PJY3</accession>
<dbReference type="RefSeq" id="WP_220582599.1">
    <property type="nucleotide sequence ID" value="NZ_RKLT01000035.1"/>
</dbReference>
<dbReference type="Gene3D" id="3.40.50.11440">
    <property type="match status" value="1"/>
</dbReference>
<evidence type="ECO:0000313" key="2">
    <source>
        <dbReference type="Proteomes" id="UP001430455"/>
    </source>
</evidence>
<proteinExistence type="predicted"/>
<reference evidence="1 2" key="1">
    <citation type="submission" date="2021-06" db="EMBL/GenBank/DDBJ databases">
        <title>Halomicroarcula sp. a new haloarchaeum isolated from saline soil.</title>
        <authorList>
            <person name="Duran-Viseras A."/>
            <person name="Sanchez-Porro C."/>
            <person name="Ventosa A."/>
        </authorList>
    </citation>
    <scope>NUCLEOTIDE SEQUENCE [LARGE SCALE GENOMIC DNA]</scope>
    <source>
        <strain evidence="1 2">F27</strain>
    </source>
</reference>
<sequence>MGSRSELAVPEDTVLEACGETELPALGVVEQVWETDPIPDDEIPKRAGEAVANLALGDVPKGGEVAVGVGSRGIANLPLLVRGVIEKLDELGYEPFIFPAMGSHGGATAAGQREMLESLGVTEERVGCEIRSSMEVIEVGETPERGVPVVADANAAAADAILPVNRVKPHTDFDGTVESGLSKMMVIGMGKQRGAKIAHEWAVSWSLRNMIPEITSQLLEELPIVGGVAIVEDQHDDTGHVEGIRPDGFLDREAELLETAYDIMPKIPFDEVDVLVLDKQGKEISGQGMDTNVIGRRPFAINEPAPELPNIKRIFVRGLTETTHGNAMGMGSADFVHEDIVTEVNSADSLINAITASTVRGVRLPPAVETDRAGLIAALSTVGVIAPEDLRVMRARDTMHLGRFYASEALVEEAREREDLRVVSEPTQIEFEGGQFAAPSPHQD</sequence>
<name>A0AAW4PJY3_9EURY</name>
<evidence type="ECO:0000313" key="1">
    <source>
        <dbReference type="EMBL" id="MBX0298019.1"/>
    </source>
</evidence>
<comment type="caution">
    <text evidence="1">The sequence shown here is derived from an EMBL/GenBank/DDBJ whole genome shotgun (WGS) entry which is preliminary data.</text>
</comment>
<organism evidence="1 2">
    <name type="scientific">Haloarcula nitratireducens</name>
    <dbReference type="NCBI Taxonomy" id="2487749"/>
    <lineage>
        <taxon>Archaea</taxon>
        <taxon>Methanobacteriati</taxon>
        <taxon>Methanobacteriota</taxon>
        <taxon>Stenosarchaea group</taxon>
        <taxon>Halobacteria</taxon>
        <taxon>Halobacteriales</taxon>
        <taxon>Haloarculaceae</taxon>
        <taxon>Haloarcula</taxon>
    </lineage>
</organism>